<dbReference type="Pfam" id="PF17820">
    <property type="entry name" value="PDZ_6"/>
    <property type="match status" value="1"/>
</dbReference>
<evidence type="ECO:0000256" key="10">
    <source>
        <dbReference type="SAM" id="Phobius"/>
    </source>
</evidence>
<dbReference type="SMART" id="SM00228">
    <property type="entry name" value="PDZ"/>
    <property type="match status" value="1"/>
</dbReference>
<dbReference type="GO" id="GO:0016020">
    <property type="term" value="C:membrane"/>
    <property type="evidence" value="ECO:0007669"/>
    <property type="project" value="UniProtKB-SubCell"/>
</dbReference>
<protein>
    <recommendedName>
        <fullName evidence="11">PDZ domain-containing protein</fullName>
    </recommendedName>
</protein>
<feature type="transmembrane region" description="Helical" evidence="10">
    <location>
        <begin position="6"/>
        <end position="28"/>
    </location>
</feature>
<evidence type="ECO:0000256" key="4">
    <source>
        <dbReference type="ARBA" id="ARBA00022692"/>
    </source>
</evidence>
<dbReference type="AlphaFoldDB" id="A0A381VQK7"/>
<dbReference type="InterPro" id="IPR008915">
    <property type="entry name" value="Peptidase_M50"/>
</dbReference>
<dbReference type="InterPro" id="IPR041489">
    <property type="entry name" value="PDZ_6"/>
</dbReference>
<feature type="domain" description="PDZ" evidence="11">
    <location>
        <begin position="124"/>
        <end position="179"/>
    </location>
</feature>
<evidence type="ECO:0000256" key="6">
    <source>
        <dbReference type="ARBA" id="ARBA00022833"/>
    </source>
</evidence>
<dbReference type="GO" id="GO:0004222">
    <property type="term" value="F:metalloendopeptidase activity"/>
    <property type="evidence" value="ECO:0007669"/>
    <property type="project" value="InterPro"/>
</dbReference>
<keyword evidence="8" id="KW-0482">Metalloprotease</keyword>
<sequence>MSWLPGWILVIPILTFLVFVHELGHFAVAKKLGIKVTEFGFGFPPRIWGIKRGETLYSVNIIPLGGFVKMVGEEDPSEQRSFARQSVTHRTAVLLAGPFMNLVVPIFIFTALLALPHDKHIGIVTVGSVAPGSPAVEAGIRPGDEILGVNGITVENHVDLVKRIQNSKGQQTELTLRRNVSYPLSGFTSSPEFSHTETVLLTPRRSPPNLVVVEYVSDPNAEVSLTDAKSYDESLEVGDTLTQGAVGVLIGTSGTKVIRDKIPLWKALPQSLTRIVDTIKFTFVGLSGWISGGDDPGLAGPIGIAQVTGEVANIGITPVLELTALISISLALVNILPIPALDGGRLLFILIEGARGGKRISPRTEGIIHMAGFAALIGLIVVMSYFDILRIVSGGTFIQ</sequence>
<keyword evidence="3" id="KW-0645">Protease</keyword>
<dbReference type="GO" id="GO:0006508">
    <property type="term" value="P:proteolysis"/>
    <property type="evidence" value="ECO:0007669"/>
    <property type="project" value="UniProtKB-KW"/>
</dbReference>
<evidence type="ECO:0000313" key="12">
    <source>
        <dbReference type="EMBL" id="SVA42321.1"/>
    </source>
</evidence>
<organism evidence="12">
    <name type="scientific">marine metagenome</name>
    <dbReference type="NCBI Taxonomy" id="408172"/>
    <lineage>
        <taxon>unclassified sequences</taxon>
        <taxon>metagenomes</taxon>
        <taxon>ecological metagenomes</taxon>
    </lineage>
</organism>
<dbReference type="InterPro" id="IPR004387">
    <property type="entry name" value="Pept_M50_Zn"/>
</dbReference>
<comment type="cofactor">
    <cofactor evidence="1">
        <name>Zn(2+)</name>
        <dbReference type="ChEBI" id="CHEBI:29105"/>
    </cofactor>
</comment>
<keyword evidence="7 10" id="KW-1133">Transmembrane helix</keyword>
<evidence type="ECO:0000256" key="2">
    <source>
        <dbReference type="ARBA" id="ARBA00004141"/>
    </source>
</evidence>
<accession>A0A381VQK7</accession>
<gene>
    <name evidence="12" type="ORF">METZ01_LOCUS95175</name>
</gene>
<evidence type="ECO:0000256" key="3">
    <source>
        <dbReference type="ARBA" id="ARBA00022670"/>
    </source>
</evidence>
<keyword evidence="9 10" id="KW-0472">Membrane</keyword>
<proteinExistence type="predicted"/>
<comment type="subcellular location">
    <subcellularLocation>
        <location evidence="2">Membrane</location>
        <topology evidence="2">Multi-pass membrane protein</topology>
    </subcellularLocation>
</comment>
<evidence type="ECO:0000259" key="11">
    <source>
        <dbReference type="PROSITE" id="PS50106"/>
    </source>
</evidence>
<dbReference type="Gene3D" id="2.30.42.10">
    <property type="match status" value="1"/>
</dbReference>
<feature type="transmembrane region" description="Helical" evidence="10">
    <location>
        <begin position="367"/>
        <end position="386"/>
    </location>
</feature>
<dbReference type="SUPFAM" id="SSF50156">
    <property type="entry name" value="PDZ domain-like"/>
    <property type="match status" value="1"/>
</dbReference>
<evidence type="ECO:0000256" key="7">
    <source>
        <dbReference type="ARBA" id="ARBA00022989"/>
    </source>
</evidence>
<keyword evidence="4 10" id="KW-0812">Transmembrane</keyword>
<keyword evidence="6" id="KW-0862">Zinc</keyword>
<dbReference type="Pfam" id="PF02163">
    <property type="entry name" value="Peptidase_M50"/>
    <property type="match status" value="1"/>
</dbReference>
<evidence type="ECO:0000256" key="9">
    <source>
        <dbReference type="ARBA" id="ARBA00023136"/>
    </source>
</evidence>
<dbReference type="CDD" id="cd06163">
    <property type="entry name" value="S2P-M50_PDZ_RseP-like"/>
    <property type="match status" value="1"/>
</dbReference>
<dbReference type="EMBL" id="UINC01009434">
    <property type="protein sequence ID" value="SVA42321.1"/>
    <property type="molecule type" value="Genomic_DNA"/>
</dbReference>
<name>A0A381VQK7_9ZZZZ</name>
<keyword evidence="5" id="KW-0378">Hydrolase</keyword>
<dbReference type="PROSITE" id="PS50106">
    <property type="entry name" value="PDZ"/>
    <property type="match status" value="1"/>
</dbReference>
<evidence type="ECO:0000256" key="1">
    <source>
        <dbReference type="ARBA" id="ARBA00001947"/>
    </source>
</evidence>
<evidence type="ECO:0000256" key="5">
    <source>
        <dbReference type="ARBA" id="ARBA00022801"/>
    </source>
</evidence>
<evidence type="ECO:0000256" key="8">
    <source>
        <dbReference type="ARBA" id="ARBA00023049"/>
    </source>
</evidence>
<feature type="transmembrane region" description="Helical" evidence="10">
    <location>
        <begin position="92"/>
        <end position="115"/>
    </location>
</feature>
<dbReference type="PANTHER" id="PTHR42837:SF2">
    <property type="entry name" value="MEMBRANE METALLOPROTEASE ARASP2, CHLOROPLASTIC-RELATED"/>
    <property type="match status" value="1"/>
</dbReference>
<dbReference type="PANTHER" id="PTHR42837">
    <property type="entry name" value="REGULATOR OF SIGMA-E PROTEASE RSEP"/>
    <property type="match status" value="1"/>
</dbReference>
<reference evidence="12" key="1">
    <citation type="submission" date="2018-05" db="EMBL/GenBank/DDBJ databases">
        <authorList>
            <person name="Lanie J.A."/>
            <person name="Ng W.-L."/>
            <person name="Kazmierczak K.M."/>
            <person name="Andrzejewski T.M."/>
            <person name="Davidsen T.M."/>
            <person name="Wayne K.J."/>
            <person name="Tettelin H."/>
            <person name="Glass J.I."/>
            <person name="Rusch D."/>
            <person name="Podicherti R."/>
            <person name="Tsui H.-C.T."/>
            <person name="Winkler M.E."/>
        </authorList>
    </citation>
    <scope>NUCLEOTIDE SEQUENCE</scope>
</reference>
<dbReference type="InterPro" id="IPR001478">
    <property type="entry name" value="PDZ"/>
</dbReference>
<dbReference type="InterPro" id="IPR036034">
    <property type="entry name" value="PDZ_sf"/>
</dbReference>